<keyword evidence="3" id="KW-1185">Reference proteome</keyword>
<evidence type="ECO:0000313" key="2">
    <source>
        <dbReference type="EMBL" id="GAA0607572.1"/>
    </source>
</evidence>
<accession>A0ABN1GAU7</accession>
<organism evidence="2 3">
    <name type="scientific">Sporichthya brevicatena</name>
    <dbReference type="NCBI Taxonomy" id="171442"/>
    <lineage>
        <taxon>Bacteria</taxon>
        <taxon>Bacillati</taxon>
        <taxon>Actinomycetota</taxon>
        <taxon>Actinomycetes</taxon>
        <taxon>Sporichthyales</taxon>
        <taxon>Sporichthyaceae</taxon>
        <taxon>Sporichthya</taxon>
    </lineage>
</organism>
<comment type="caution">
    <text evidence="2">The sequence shown here is derived from an EMBL/GenBank/DDBJ whole genome shotgun (WGS) entry which is preliminary data.</text>
</comment>
<reference evidence="2 3" key="1">
    <citation type="journal article" date="2019" name="Int. J. Syst. Evol. Microbiol.">
        <title>The Global Catalogue of Microorganisms (GCM) 10K type strain sequencing project: providing services to taxonomists for standard genome sequencing and annotation.</title>
        <authorList>
            <consortium name="The Broad Institute Genomics Platform"/>
            <consortium name="The Broad Institute Genome Sequencing Center for Infectious Disease"/>
            <person name="Wu L."/>
            <person name="Ma J."/>
        </authorList>
    </citation>
    <scope>NUCLEOTIDE SEQUENCE [LARGE SCALE GENOMIC DNA]</scope>
    <source>
        <strain evidence="2 3">JCM 10671</strain>
    </source>
</reference>
<dbReference type="Proteomes" id="UP001500957">
    <property type="component" value="Unassembled WGS sequence"/>
</dbReference>
<protein>
    <submittedName>
        <fullName evidence="2">Uncharacterized protein</fullName>
    </submittedName>
</protein>
<feature type="compositionally biased region" description="Acidic residues" evidence="1">
    <location>
        <begin position="160"/>
        <end position="170"/>
    </location>
</feature>
<dbReference type="RefSeq" id="WP_344601620.1">
    <property type="nucleotide sequence ID" value="NZ_BAAAHE010000007.1"/>
</dbReference>
<feature type="region of interest" description="Disordered" evidence="1">
    <location>
        <begin position="160"/>
        <end position="179"/>
    </location>
</feature>
<name>A0ABN1GAU7_9ACTN</name>
<evidence type="ECO:0000313" key="3">
    <source>
        <dbReference type="Proteomes" id="UP001500957"/>
    </source>
</evidence>
<evidence type="ECO:0000256" key="1">
    <source>
        <dbReference type="SAM" id="MobiDB-lite"/>
    </source>
</evidence>
<proteinExistence type="predicted"/>
<sequence length="188" mass="20180">MQLLETPARALRIAVGLPGRVVRLVEDAEDLLAQTRIVVAAAAATTADAAATVGSAHAVTQDAAGMVAQVQPELQRILPLLEKFAKGLSAAEVEAAIRLVDELPTLTRSLREDVLPILGTLDRVGPDINELLHVMDDVRRAVLGIPGFAFFKRRGEEILEEQPAEPDDTPSEPNVRRDSLALAATFRP</sequence>
<dbReference type="EMBL" id="BAAAHE010000007">
    <property type="protein sequence ID" value="GAA0607572.1"/>
    <property type="molecule type" value="Genomic_DNA"/>
</dbReference>
<gene>
    <name evidence="2" type="ORF">GCM10009547_06870</name>
</gene>